<dbReference type="Proteomes" id="UP000054844">
    <property type="component" value="Unassembled WGS sequence"/>
</dbReference>
<comment type="caution">
    <text evidence="1">The sequence shown here is derived from an EMBL/GenBank/DDBJ whole genome shotgun (WGS) entry which is preliminary data.</text>
</comment>
<organism evidence="1 2">
    <name type="scientific">Roseomonas mucosa</name>
    <dbReference type="NCBI Taxonomy" id="207340"/>
    <lineage>
        <taxon>Bacteria</taxon>
        <taxon>Pseudomonadati</taxon>
        <taxon>Pseudomonadota</taxon>
        <taxon>Alphaproteobacteria</taxon>
        <taxon>Acetobacterales</taxon>
        <taxon>Roseomonadaceae</taxon>
        <taxon>Roseomonas</taxon>
    </lineage>
</organism>
<protein>
    <submittedName>
        <fullName evidence="1">Uncharacterized protein</fullName>
    </submittedName>
</protein>
<dbReference type="EMBL" id="LLWF02000111">
    <property type="protein sequence ID" value="ONH81522.1"/>
    <property type="molecule type" value="Genomic_DNA"/>
</dbReference>
<gene>
    <name evidence="1" type="ORF">APZ41_019405</name>
</gene>
<dbReference type="STRING" id="207340.APZ41_019405"/>
<accession>A0A1S8CZM4</accession>
<proteinExistence type="predicted"/>
<dbReference type="AlphaFoldDB" id="A0A1S8CZM4"/>
<evidence type="ECO:0000313" key="2">
    <source>
        <dbReference type="Proteomes" id="UP000054844"/>
    </source>
</evidence>
<dbReference type="RefSeq" id="WP_058390113.1">
    <property type="nucleotide sequence ID" value="NZ_CP025184.1"/>
</dbReference>
<name>A0A1S8CZM4_9PROT</name>
<evidence type="ECO:0000313" key="1">
    <source>
        <dbReference type="EMBL" id="ONH81522.1"/>
    </source>
</evidence>
<sequence length="104" mass="11691">MPRKRPPTAEDHRRALRRQAAAVASDLARKLSAVPGKLDAVGPLVIEIFQGRSSQVFSEIDDNQGRYEGYGETWFSLLRQVRNHSEWGPRLFQALGSDEAEEQA</sequence>
<keyword evidence="2" id="KW-1185">Reference proteome</keyword>
<reference evidence="1" key="1">
    <citation type="submission" date="2016-12" db="EMBL/GenBank/DDBJ databases">
        <title>Draft genome sequence of Roseomonas mucosa strain AU37, isolated from a peripheral intravenous catheter.</title>
        <authorList>
            <person name="Choudhury M.A."/>
            <person name="Sidjabat H.E."/>
            <person name="Wailan A.M."/>
            <person name="Zhang L."/>
            <person name="Marsh N.M."/>
            <person name="Rickard C.M."/>
            <person name="Davies M."/>
            <person name="Mcmillan D.J."/>
        </authorList>
    </citation>
    <scope>NUCLEOTIDE SEQUENCE [LARGE SCALE GENOMIC DNA]</scope>
    <source>
        <strain evidence="1">AU37</strain>
    </source>
</reference>